<feature type="domain" description="AB hydrolase-1" evidence="1">
    <location>
        <begin position="54"/>
        <end position="190"/>
    </location>
</feature>
<accession>A0A6J4Q1S7</accession>
<dbReference type="Gene3D" id="3.40.50.1820">
    <property type="entry name" value="alpha/beta hydrolase"/>
    <property type="match status" value="1"/>
</dbReference>
<dbReference type="PANTHER" id="PTHR43798:SF33">
    <property type="entry name" value="HYDROLASE, PUTATIVE (AFU_ORTHOLOGUE AFUA_2G14860)-RELATED"/>
    <property type="match status" value="1"/>
</dbReference>
<dbReference type="SUPFAM" id="SSF53474">
    <property type="entry name" value="alpha/beta-Hydrolases"/>
    <property type="match status" value="1"/>
</dbReference>
<dbReference type="Pfam" id="PF00561">
    <property type="entry name" value="Abhydrolase_1"/>
    <property type="match status" value="1"/>
</dbReference>
<dbReference type="PANTHER" id="PTHR43798">
    <property type="entry name" value="MONOACYLGLYCEROL LIPASE"/>
    <property type="match status" value="1"/>
</dbReference>
<evidence type="ECO:0000313" key="2">
    <source>
        <dbReference type="EMBL" id="CAA9432156.1"/>
    </source>
</evidence>
<dbReference type="InterPro" id="IPR000073">
    <property type="entry name" value="AB_hydrolase_1"/>
</dbReference>
<gene>
    <name evidence="2" type="ORF">AVDCRST_MAG55-2737</name>
</gene>
<dbReference type="InterPro" id="IPR050266">
    <property type="entry name" value="AB_hydrolase_sf"/>
</dbReference>
<dbReference type="GO" id="GO:0003824">
    <property type="term" value="F:catalytic activity"/>
    <property type="evidence" value="ECO:0007669"/>
    <property type="project" value="UniProtKB-ARBA"/>
</dbReference>
<dbReference type="AlphaFoldDB" id="A0A6J4Q1S7"/>
<name>A0A6J4Q1S7_9ACTN</name>
<dbReference type="PRINTS" id="PR00111">
    <property type="entry name" value="ABHYDROLASE"/>
</dbReference>
<organism evidence="2">
    <name type="scientific">uncultured Rubrobacteraceae bacterium</name>
    <dbReference type="NCBI Taxonomy" id="349277"/>
    <lineage>
        <taxon>Bacteria</taxon>
        <taxon>Bacillati</taxon>
        <taxon>Actinomycetota</taxon>
        <taxon>Rubrobacteria</taxon>
        <taxon>Rubrobacterales</taxon>
        <taxon>Rubrobacteraceae</taxon>
        <taxon>environmental samples</taxon>
    </lineage>
</organism>
<dbReference type="GO" id="GO:0016020">
    <property type="term" value="C:membrane"/>
    <property type="evidence" value="ECO:0007669"/>
    <property type="project" value="TreeGrafter"/>
</dbReference>
<reference evidence="2" key="1">
    <citation type="submission" date="2020-02" db="EMBL/GenBank/DDBJ databases">
        <authorList>
            <person name="Meier V. D."/>
        </authorList>
    </citation>
    <scope>NUCLEOTIDE SEQUENCE</scope>
    <source>
        <strain evidence="2">AVDCRST_MAG55</strain>
    </source>
</reference>
<protein>
    <recommendedName>
        <fullName evidence="1">AB hydrolase-1 domain-containing protein</fullName>
    </recommendedName>
</protein>
<proteinExistence type="predicted"/>
<dbReference type="InterPro" id="IPR029058">
    <property type="entry name" value="AB_hydrolase_fold"/>
</dbReference>
<dbReference type="EMBL" id="CADCUZ010000135">
    <property type="protein sequence ID" value="CAA9432156.1"/>
    <property type="molecule type" value="Genomic_DNA"/>
</dbReference>
<sequence>MSKGSIYRSPEGEAELRALYDESLARLGPGCETRTVGTRLGGTHVILAGPEDAPPLLVLPGGNFLNPLCLAWFLPLAGEYRLYAPDIVGQPGRSAQGRPSAKGDGHARWLADVLDGLGLQRAAFVGISYGAGLVLRLAGFAPGRVAGAVLVSPAGVAAGPLWPMVREVALPMLVYRVSPNRERLVRAAQPILTEPEEPYVRQLGAVYRHVRLDRELPRAAKRGELSGYEGPTLLFAAQDDPFFPAEKVIPRAREIIPNLEAETLPGRHVPSGEAFARVNDRAASFLRDA</sequence>
<evidence type="ECO:0000259" key="1">
    <source>
        <dbReference type="Pfam" id="PF00561"/>
    </source>
</evidence>